<organism evidence="3 4">
    <name type="scientific">Mucilaginibacter ximonensis</name>
    <dbReference type="NCBI Taxonomy" id="538021"/>
    <lineage>
        <taxon>Bacteria</taxon>
        <taxon>Pseudomonadati</taxon>
        <taxon>Bacteroidota</taxon>
        <taxon>Sphingobacteriia</taxon>
        <taxon>Sphingobacteriales</taxon>
        <taxon>Sphingobacteriaceae</taxon>
        <taxon>Mucilaginibacter</taxon>
    </lineage>
</organism>
<evidence type="ECO:0000256" key="2">
    <source>
        <dbReference type="SAM" id="SignalP"/>
    </source>
</evidence>
<evidence type="ECO:0000313" key="4">
    <source>
        <dbReference type="Proteomes" id="UP001597557"/>
    </source>
</evidence>
<keyword evidence="4" id="KW-1185">Reference proteome</keyword>
<feature type="signal peptide" evidence="2">
    <location>
        <begin position="1"/>
        <end position="20"/>
    </location>
</feature>
<dbReference type="EMBL" id="JBHUPD010000001">
    <property type="protein sequence ID" value="MFD2871827.1"/>
    <property type="molecule type" value="Genomic_DNA"/>
</dbReference>
<dbReference type="Pfam" id="PF11175">
    <property type="entry name" value="DUF2961"/>
    <property type="match status" value="1"/>
</dbReference>
<name>A0ABW5Y915_9SPHI</name>
<dbReference type="RefSeq" id="WP_377182884.1">
    <property type="nucleotide sequence ID" value="NZ_JBHUPD010000001.1"/>
</dbReference>
<dbReference type="Proteomes" id="UP001597557">
    <property type="component" value="Unassembled WGS sequence"/>
</dbReference>
<dbReference type="InterPro" id="IPR021345">
    <property type="entry name" value="DUF2961"/>
</dbReference>
<keyword evidence="2" id="KW-0732">Signal</keyword>
<evidence type="ECO:0000313" key="3">
    <source>
        <dbReference type="EMBL" id="MFD2871827.1"/>
    </source>
</evidence>
<gene>
    <name evidence="3" type="ORF">ACFS5N_05070</name>
</gene>
<dbReference type="GO" id="GO:0016787">
    <property type="term" value="F:hydrolase activity"/>
    <property type="evidence" value="ECO:0007669"/>
    <property type="project" value="UniProtKB-KW"/>
</dbReference>
<comment type="caution">
    <text evidence="3">The sequence shown here is derived from an EMBL/GenBank/DDBJ whole genome shotgun (WGS) entry which is preliminary data.</text>
</comment>
<accession>A0ABW5Y915</accession>
<keyword evidence="3" id="KW-0378">Hydrolase</keyword>
<reference evidence="4" key="1">
    <citation type="journal article" date="2019" name="Int. J. Syst. Evol. Microbiol.">
        <title>The Global Catalogue of Microorganisms (GCM) 10K type strain sequencing project: providing services to taxonomists for standard genome sequencing and annotation.</title>
        <authorList>
            <consortium name="The Broad Institute Genomics Platform"/>
            <consortium name="The Broad Institute Genome Sequencing Center for Infectious Disease"/>
            <person name="Wu L."/>
            <person name="Ma J."/>
        </authorList>
    </citation>
    <scope>NUCLEOTIDE SEQUENCE [LARGE SCALE GENOMIC DNA]</scope>
    <source>
        <strain evidence="4">KCTC 22437</strain>
    </source>
</reference>
<feature type="region of interest" description="Disordered" evidence="1">
    <location>
        <begin position="42"/>
        <end position="69"/>
    </location>
</feature>
<proteinExistence type="predicted"/>
<sequence length="397" mass="44572">MMKKLLFIVAAIAVAFNCRAQQGEKFNGLDMNLGSLSKVSDAKSRSISPENFTGEKGKGGMADPAKDKGKRNVANAAGAARDLGQGWKVNPYILIKPGETITIAEMEGPGAVQHIWMTPTGNWRLSILRIYWDDETTPSVEAPVGAFFGMGWNQYAPLNSLPVTVNPGSAFNCYWKMPFRKKCKITMENIDDREMSLYYSVNYTLTKVADDEGYFHAQFRKSTPNDHSVYTILDGVKGKGQYVGVYMGFDINNNGWWGEGEIKFYMDGDDKFPTIIGTGTEDYFCGSYDFDTRRPKAGGGDESQYTEFSTPYAGLPQVIRGDGHYSIRQRFGLYRWHIQDPIRFDKDLKVTIQDLGWKSGGRYLQQHSDIISVAFWYQQGAHGAYPKLPSKDELEIN</sequence>
<evidence type="ECO:0000256" key="1">
    <source>
        <dbReference type="SAM" id="MobiDB-lite"/>
    </source>
</evidence>
<feature type="chain" id="PRO_5045930540" evidence="2">
    <location>
        <begin position="21"/>
        <end position="397"/>
    </location>
</feature>
<dbReference type="Gene3D" id="2.60.120.1390">
    <property type="match status" value="1"/>
</dbReference>
<protein>
    <submittedName>
        <fullName evidence="3">Glycoside hydrolase family 172 protein</fullName>
    </submittedName>
</protein>